<dbReference type="HAMAP" id="MF_01302_B">
    <property type="entry name" value="Ribosomal_uS8_B"/>
    <property type="match status" value="1"/>
</dbReference>
<dbReference type="InterPro" id="IPR035987">
    <property type="entry name" value="Ribosomal_uS8_sf"/>
</dbReference>
<accession>A0A1L2M5D9</accession>
<dbReference type="FunFam" id="3.30.1490.10:FF:000001">
    <property type="entry name" value="30S ribosomal protein S8"/>
    <property type="match status" value="1"/>
</dbReference>
<dbReference type="GO" id="GO:0005840">
    <property type="term" value="C:ribosome"/>
    <property type="evidence" value="ECO:0007669"/>
    <property type="project" value="UniProtKB-KW"/>
</dbReference>
<evidence type="ECO:0000256" key="3">
    <source>
        <dbReference type="ARBA" id="ARBA00023274"/>
    </source>
</evidence>
<evidence type="ECO:0000256" key="2">
    <source>
        <dbReference type="ARBA" id="ARBA00022980"/>
    </source>
</evidence>
<dbReference type="SUPFAM" id="SSF56047">
    <property type="entry name" value="Ribosomal protein S8"/>
    <property type="match status" value="1"/>
</dbReference>
<dbReference type="GO" id="GO:0003735">
    <property type="term" value="F:structural constituent of ribosome"/>
    <property type="evidence" value="ECO:0007669"/>
    <property type="project" value="InterPro"/>
</dbReference>
<dbReference type="Pfam" id="PF00410">
    <property type="entry name" value="Ribosomal_S8"/>
    <property type="match status" value="1"/>
</dbReference>
<reference evidence="5" key="1">
    <citation type="submission" date="2016-09" db="EMBL/GenBank/DDBJ databases">
        <title>The plastid genome of Polytoma uvella is the largest known among non-photosynthetic algae and plants and reveals contrasting evolutionary paths to nonphotosynthetic life styles.</title>
        <authorList>
            <person name="Figueroa-Martinez F.J."/>
            <person name="Nedelcu A."/>
            <person name="Smith D.R."/>
            <person name="Reyes-Prieto A."/>
        </authorList>
    </citation>
    <scope>NUCLEOTIDE SEQUENCE</scope>
    <source>
        <strain evidence="5">UTEX 964</strain>
    </source>
</reference>
<dbReference type="AlphaFoldDB" id="A0A1L2M5D9"/>
<keyword evidence="5" id="KW-0934">Plastid</keyword>
<dbReference type="GO" id="GO:1990904">
    <property type="term" value="C:ribonucleoprotein complex"/>
    <property type="evidence" value="ECO:0007669"/>
    <property type="project" value="UniProtKB-KW"/>
</dbReference>
<dbReference type="InterPro" id="IPR000630">
    <property type="entry name" value="Ribosomal_uS8"/>
</dbReference>
<name>A0A1L2M5D9_9CHLO</name>
<comment type="similarity">
    <text evidence="1 4">Belongs to the universal ribosomal protein uS8 family.</text>
</comment>
<geneLocation type="plastid" evidence="5"/>
<protein>
    <submittedName>
        <fullName evidence="5">Ribosomal protein S8</fullName>
    </submittedName>
</protein>
<sequence>MITSNKSLNKNRQLSCVMNDSIGDMLTRIRNACLVKKTSVIIPHTKTNLEITKKLEKEGFIQGFIQDNIYSKTKKNILIRLKYYNKKGSNTKESCITNLQRISKPGLRIYVKVNKIPRVLSGTGILIVSTKAGLLTDREARLIGVGGELVCSVW</sequence>
<dbReference type="Gene3D" id="3.30.1490.10">
    <property type="match status" value="1"/>
</dbReference>
<dbReference type="EMBL" id="KX828177">
    <property type="protein sequence ID" value="APD80664.1"/>
    <property type="molecule type" value="Genomic_DNA"/>
</dbReference>
<dbReference type="InterPro" id="IPR047863">
    <property type="entry name" value="Ribosomal_uS8_CS"/>
</dbReference>
<dbReference type="Gene3D" id="3.30.1370.30">
    <property type="match status" value="1"/>
</dbReference>
<keyword evidence="3 4" id="KW-0687">Ribonucleoprotein</keyword>
<dbReference type="PANTHER" id="PTHR11758">
    <property type="entry name" value="40S RIBOSOMAL PROTEIN S15A"/>
    <property type="match status" value="1"/>
</dbReference>
<organism evidence="5">
    <name type="scientific">Polytoma uvella</name>
    <dbReference type="NCBI Taxonomy" id="40532"/>
    <lineage>
        <taxon>Eukaryota</taxon>
        <taxon>Viridiplantae</taxon>
        <taxon>Chlorophyta</taxon>
        <taxon>core chlorophytes</taxon>
        <taxon>Chlorophyceae</taxon>
        <taxon>CS clade</taxon>
        <taxon>Chlamydomonadales</taxon>
        <taxon>Chlamydomonadaceae</taxon>
        <taxon>Polytoma</taxon>
    </lineage>
</organism>
<evidence type="ECO:0000256" key="4">
    <source>
        <dbReference type="RuleBase" id="RU003660"/>
    </source>
</evidence>
<proteinExistence type="inferred from homology"/>
<evidence type="ECO:0000256" key="1">
    <source>
        <dbReference type="ARBA" id="ARBA00006471"/>
    </source>
</evidence>
<evidence type="ECO:0000313" key="5">
    <source>
        <dbReference type="EMBL" id="APD80664.1"/>
    </source>
</evidence>
<keyword evidence="2 4" id="KW-0689">Ribosomal protein</keyword>
<dbReference type="GO" id="GO:0006412">
    <property type="term" value="P:translation"/>
    <property type="evidence" value="ECO:0007669"/>
    <property type="project" value="InterPro"/>
</dbReference>
<gene>
    <name evidence="5" type="primary">rps8</name>
</gene>
<dbReference type="NCBIfam" id="NF001109">
    <property type="entry name" value="PRK00136.1"/>
    <property type="match status" value="1"/>
</dbReference>
<dbReference type="PROSITE" id="PS00053">
    <property type="entry name" value="RIBOSOMAL_S8"/>
    <property type="match status" value="1"/>
</dbReference>
<dbReference type="GO" id="GO:0005737">
    <property type="term" value="C:cytoplasm"/>
    <property type="evidence" value="ECO:0007669"/>
    <property type="project" value="UniProtKB-ARBA"/>
</dbReference>